<evidence type="ECO:0000256" key="1">
    <source>
        <dbReference type="ARBA" id="ARBA00004127"/>
    </source>
</evidence>
<evidence type="ECO:0000256" key="7">
    <source>
        <dbReference type="SAM" id="MobiDB-lite"/>
    </source>
</evidence>
<evidence type="ECO:0000256" key="3">
    <source>
        <dbReference type="ARBA" id="ARBA00022692"/>
    </source>
</evidence>
<dbReference type="InterPro" id="IPR029723">
    <property type="entry name" value="GPR137"/>
</dbReference>
<dbReference type="PANTHER" id="PTHR15146:SF3">
    <property type="entry name" value="THH1_TOM1_TOM3 DOMAIN-CONTAINING PROTEIN"/>
    <property type="match status" value="1"/>
</dbReference>
<sequence length="421" mass="47551">MIYPDFIYRGISVVARRNVGLETTTPSGIITIQPALDAKVQLDLTVVYTVLYSLLFIFVYVQLWMIFWYRHKRLSYQTVFLFLCLIWSGIRTTLFSFYYKNYVLANTLSPVPYWILFCFPVCIQFITLCLLVLFFAQVCFKCRARYEPNRYKKPLWAAVIVAVIVFITTNVVAAVLTKNDELDQNIDYTDIILARVIINEALFLIFAIALAVCIYKISRMSSANLVLEAKGTSKWQAMAACVVIVVLFTSRVVYNVIAICNIEKMPGFGYDWVNVSDEADQVNLSKGYAYLSFGIVLFVWEILPTFVVVMFFRVKRPQTTPLLTDASVEGLSPRAYFFDNPRRYDSEEDLSKSTGGNQADLHAPINGSPARLGVSYSSLGGSLAGRTGSYSQQMPGTTPPVMYAPTPITPQQHTQRLGDET</sequence>
<feature type="transmembrane region" description="Helical" evidence="8">
    <location>
        <begin position="46"/>
        <end position="67"/>
    </location>
</feature>
<accession>A0A1S3JTW3</accession>
<dbReference type="InParanoid" id="A0A1S3JTW3"/>
<evidence type="ECO:0000313" key="10">
    <source>
        <dbReference type="RefSeq" id="XP_013413773.1"/>
    </source>
</evidence>
<name>A0A1S3JTW3_LINAN</name>
<dbReference type="AlphaFoldDB" id="A0A1S3JTW3"/>
<keyword evidence="6" id="KW-0458">Lysosome</keyword>
<dbReference type="KEGG" id="lak:106176092"/>
<dbReference type="Proteomes" id="UP000085678">
    <property type="component" value="Unplaced"/>
</dbReference>
<feature type="region of interest" description="Disordered" evidence="7">
    <location>
        <begin position="386"/>
        <end position="421"/>
    </location>
</feature>
<dbReference type="CDD" id="cd21464">
    <property type="entry name" value="7tm_GPR137"/>
    <property type="match status" value="1"/>
</dbReference>
<keyword evidence="9" id="KW-1185">Reference proteome</keyword>
<evidence type="ECO:0000256" key="5">
    <source>
        <dbReference type="ARBA" id="ARBA00023136"/>
    </source>
</evidence>
<keyword evidence="4 8" id="KW-1133">Transmembrane helix</keyword>
<feature type="region of interest" description="Disordered" evidence="7">
    <location>
        <begin position="346"/>
        <end position="366"/>
    </location>
</feature>
<feature type="transmembrane region" description="Helical" evidence="8">
    <location>
        <begin position="237"/>
        <end position="257"/>
    </location>
</feature>
<reference evidence="10" key="1">
    <citation type="submission" date="2025-08" db="UniProtKB">
        <authorList>
            <consortium name="RefSeq"/>
        </authorList>
    </citation>
    <scope>IDENTIFICATION</scope>
    <source>
        <tissue evidence="10">Gonads</tissue>
    </source>
</reference>
<keyword evidence="3 8" id="KW-0812">Transmembrane</keyword>
<gene>
    <name evidence="10" type="primary">LOC106176092</name>
</gene>
<evidence type="ECO:0000313" key="9">
    <source>
        <dbReference type="Proteomes" id="UP000085678"/>
    </source>
</evidence>
<dbReference type="STRING" id="7574.A0A1S3JTW3"/>
<organism evidence="9 10">
    <name type="scientific">Lingula anatina</name>
    <name type="common">Brachiopod</name>
    <name type="synonym">Lingula unguis</name>
    <dbReference type="NCBI Taxonomy" id="7574"/>
    <lineage>
        <taxon>Eukaryota</taxon>
        <taxon>Metazoa</taxon>
        <taxon>Spiralia</taxon>
        <taxon>Lophotrochozoa</taxon>
        <taxon>Brachiopoda</taxon>
        <taxon>Linguliformea</taxon>
        <taxon>Lingulata</taxon>
        <taxon>Lingulida</taxon>
        <taxon>Linguloidea</taxon>
        <taxon>Lingulidae</taxon>
        <taxon>Lingula</taxon>
    </lineage>
</organism>
<dbReference type="GO" id="GO:0012505">
    <property type="term" value="C:endomembrane system"/>
    <property type="evidence" value="ECO:0007669"/>
    <property type="project" value="UniProtKB-SubCell"/>
</dbReference>
<keyword evidence="5 8" id="KW-0472">Membrane</keyword>
<feature type="transmembrane region" description="Helical" evidence="8">
    <location>
        <begin position="111"/>
        <end position="135"/>
    </location>
</feature>
<evidence type="ECO:0000256" key="4">
    <source>
        <dbReference type="ARBA" id="ARBA00022989"/>
    </source>
</evidence>
<dbReference type="OrthoDB" id="192544at2759"/>
<dbReference type="GO" id="GO:1904263">
    <property type="term" value="P:positive regulation of TORC1 signaling"/>
    <property type="evidence" value="ECO:0007669"/>
    <property type="project" value="TreeGrafter"/>
</dbReference>
<dbReference type="GO" id="GO:0005765">
    <property type="term" value="C:lysosomal membrane"/>
    <property type="evidence" value="ECO:0007669"/>
    <property type="project" value="UniProtKB-SubCell"/>
</dbReference>
<dbReference type="PANTHER" id="PTHR15146">
    <property type="entry name" value="INTEGRAL MEMBRANE PROTEIN GPR137"/>
    <property type="match status" value="1"/>
</dbReference>
<protein>
    <submittedName>
        <fullName evidence="10">Integral membrane protein GPR137B-like</fullName>
    </submittedName>
</protein>
<dbReference type="GeneID" id="106176092"/>
<feature type="transmembrane region" description="Helical" evidence="8">
    <location>
        <begin position="155"/>
        <end position="176"/>
    </location>
</feature>
<feature type="transmembrane region" description="Helical" evidence="8">
    <location>
        <begin position="288"/>
        <end position="312"/>
    </location>
</feature>
<evidence type="ECO:0000256" key="2">
    <source>
        <dbReference type="ARBA" id="ARBA00004656"/>
    </source>
</evidence>
<evidence type="ECO:0000256" key="6">
    <source>
        <dbReference type="ARBA" id="ARBA00023228"/>
    </source>
</evidence>
<proteinExistence type="predicted"/>
<comment type="subcellular location">
    <subcellularLocation>
        <location evidence="1">Endomembrane system</location>
        <topology evidence="1">Multi-pass membrane protein</topology>
    </subcellularLocation>
    <subcellularLocation>
        <location evidence="2">Lysosome membrane</location>
    </subcellularLocation>
</comment>
<evidence type="ECO:0000256" key="8">
    <source>
        <dbReference type="SAM" id="Phobius"/>
    </source>
</evidence>
<dbReference type="RefSeq" id="XP_013413773.1">
    <property type="nucleotide sequence ID" value="XM_013558319.2"/>
</dbReference>
<feature type="transmembrane region" description="Helical" evidence="8">
    <location>
        <begin position="196"/>
        <end position="217"/>
    </location>
</feature>
<feature type="transmembrane region" description="Helical" evidence="8">
    <location>
        <begin position="79"/>
        <end position="99"/>
    </location>
</feature>